<evidence type="ECO:0000313" key="2">
    <source>
        <dbReference type="Proteomes" id="UP001596484"/>
    </source>
</evidence>
<proteinExistence type="predicted"/>
<reference evidence="2" key="1">
    <citation type="journal article" date="2019" name="Int. J. Syst. Evol. Microbiol.">
        <title>The Global Catalogue of Microorganisms (GCM) 10K type strain sequencing project: providing services to taxonomists for standard genome sequencing and annotation.</title>
        <authorList>
            <consortium name="The Broad Institute Genomics Platform"/>
            <consortium name="The Broad Institute Genome Sequencing Center for Infectious Disease"/>
            <person name="Wu L."/>
            <person name="Ma J."/>
        </authorList>
    </citation>
    <scope>NUCLEOTIDE SEQUENCE [LARGE SCALE GENOMIC DNA]</scope>
    <source>
        <strain evidence="2">ICMP 19430</strain>
    </source>
</reference>
<dbReference type="InterPro" id="IPR010451">
    <property type="entry name" value="Acetoacetate_decarboxylase"/>
</dbReference>
<dbReference type="Gene3D" id="2.40.400.10">
    <property type="entry name" value="Acetoacetate decarboxylase-like"/>
    <property type="match status" value="1"/>
</dbReference>
<protein>
    <submittedName>
        <fullName evidence="1">Acetoacetate decarboxylase family protein</fullName>
    </submittedName>
</protein>
<accession>A0ABW2RRH9</accession>
<keyword evidence="2" id="KW-1185">Reference proteome</keyword>
<dbReference type="RefSeq" id="WP_378400548.1">
    <property type="nucleotide sequence ID" value="NZ_JBHTCS010000001.1"/>
</dbReference>
<dbReference type="InterPro" id="IPR023375">
    <property type="entry name" value="ADC_dom_sf"/>
</dbReference>
<dbReference type="EMBL" id="JBHTCS010000001">
    <property type="protein sequence ID" value="MFC7446412.1"/>
    <property type="molecule type" value="Genomic_DNA"/>
</dbReference>
<dbReference type="SUPFAM" id="SSF160104">
    <property type="entry name" value="Acetoacetate decarboxylase-like"/>
    <property type="match status" value="1"/>
</dbReference>
<organism evidence="1 2">
    <name type="scientific">Rhodococcus daqingensis</name>
    <dbReference type="NCBI Taxonomy" id="2479363"/>
    <lineage>
        <taxon>Bacteria</taxon>
        <taxon>Bacillati</taxon>
        <taxon>Actinomycetota</taxon>
        <taxon>Actinomycetes</taxon>
        <taxon>Mycobacteriales</taxon>
        <taxon>Nocardiaceae</taxon>
        <taxon>Rhodococcus</taxon>
    </lineage>
</organism>
<dbReference type="Pfam" id="PF06314">
    <property type="entry name" value="ADC"/>
    <property type="match status" value="1"/>
</dbReference>
<sequence length="257" mass="28291">MGWEPLVRTDGRGLRGDLRRALTLGTPRGTLYRNAHYFTATVEVDPVAMRPWLPPGIRLARPARCEVFTAYFPDCNYGSVYHEAGLFVHIKAGRRTGIHCPWMILDDDVALILGRELLGYPKKLGEIDWALEGDSIAATARRRGTPLLSMAGTLGDVISDAPPILGRPHRNVAGLIGAALPRVVAFTPGERPIEVRRVEDLTLTIGGSERDPIDQMGLGRVIEARLHRVDLTAARPPIPIRPLTPLFTAARLRPRVL</sequence>
<comment type="caution">
    <text evidence="1">The sequence shown here is derived from an EMBL/GenBank/DDBJ whole genome shotgun (WGS) entry which is preliminary data.</text>
</comment>
<gene>
    <name evidence="1" type="ORF">ACFQS9_00760</name>
</gene>
<dbReference type="Proteomes" id="UP001596484">
    <property type="component" value="Unassembled WGS sequence"/>
</dbReference>
<name>A0ABW2RRH9_9NOCA</name>
<evidence type="ECO:0000313" key="1">
    <source>
        <dbReference type="EMBL" id="MFC7446412.1"/>
    </source>
</evidence>